<proteinExistence type="predicted"/>
<dbReference type="EMBL" id="OX451737">
    <property type="protein sequence ID" value="CAI8595925.1"/>
    <property type="molecule type" value="Genomic_DNA"/>
</dbReference>
<evidence type="ECO:0000313" key="1">
    <source>
        <dbReference type="EMBL" id="CAI8595925.1"/>
    </source>
</evidence>
<name>A0AAV0ZBB4_VICFA</name>
<dbReference type="PANTHER" id="PTHR34427:SF5">
    <property type="entry name" value="DUF4283 DOMAIN-CONTAINING PROTEIN"/>
    <property type="match status" value="1"/>
</dbReference>
<protein>
    <recommendedName>
        <fullName evidence="3">DUF4283 domain-containing protein</fullName>
    </recommendedName>
</protein>
<keyword evidence="2" id="KW-1185">Reference proteome</keyword>
<reference evidence="1 2" key="1">
    <citation type="submission" date="2023-01" db="EMBL/GenBank/DDBJ databases">
        <authorList>
            <person name="Kreplak J."/>
        </authorList>
    </citation>
    <scope>NUCLEOTIDE SEQUENCE [LARGE SCALE GENOMIC DNA]</scope>
</reference>
<dbReference type="PANTHER" id="PTHR34427">
    <property type="entry name" value="DUF4283 DOMAIN PROTEIN"/>
    <property type="match status" value="1"/>
</dbReference>
<sequence>MDNERLTWLRVFGLPCHAWNPKVFDFMTKPLGHYVCSDEETSKHKNLDVARVLIRIKYCLVLNETYNISINEKVFIIKFVEDVHGPMRITVNIHGNKKKGEEDLRKAWMMMTVENR</sequence>
<dbReference type="Proteomes" id="UP001157006">
    <property type="component" value="Chromosome 2"/>
</dbReference>
<evidence type="ECO:0008006" key="3">
    <source>
        <dbReference type="Google" id="ProtNLM"/>
    </source>
</evidence>
<organism evidence="1 2">
    <name type="scientific">Vicia faba</name>
    <name type="common">Broad bean</name>
    <name type="synonym">Faba vulgaris</name>
    <dbReference type="NCBI Taxonomy" id="3906"/>
    <lineage>
        <taxon>Eukaryota</taxon>
        <taxon>Viridiplantae</taxon>
        <taxon>Streptophyta</taxon>
        <taxon>Embryophyta</taxon>
        <taxon>Tracheophyta</taxon>
        <taxon>Spermatophyta</taxon>
        <taxon>Magnoliopsida</taxon>
        <taxon>eudicotyledons</taxon>
        <taxon>Gunneridae</taxon>
        <taxon>Pentapetalae</taxon>
        <taxon>rosids</taxon>
        <taxon>fabids</taxon>
        <taxon>Fabales</taxon>
        <taxon>Fabaceae</taxon>
        <taxon>Papilionoideae</taxon>
        <taxon>50 kb inversion clade</taxon>
        <taxon>NPAAA clade</taxon>
        <taxon>Hologalegina</taxon>
        <taxon>IRL clade</taxon>
        <taxon>Fabeae</taxon>
        <taxon>Vicia</taxon>
    </lineage>
</organism>
<evidence type="ECO:0000313" key="2">
    <source>
        <dbReference type="Proteomes" id="UP001157006"/>
    </source>
</evidence>
<accession>A0AAV0ZBB4</accession>
<gene>
    <name evidence="1" type="ORF">VFH_II008840</name>
</gene>
<dbReference type="AlphaFoldDB" id="A0AAV0ZBB4"/>